<dbReference type="EMBL" id="CP071839">
    <property type="protein sequence ID" value="QTD96025.1"/>
    <property type="molecule type" value="Genomic_DNA"/>
</dbReference>
<gene>
    <name evidence="1" type="ORF">S1361_01640</name>
</gene>
<proteinExistence type="predicted"/>
<dbReference type="Proteomes" id="UP000663908">
    <property type="component" value="Chromosome"/>
</dbReference>
<organism evidence="1 2">
    <name type="scientific">Streptomyces cyanogenus</name>
    <dbReference type="NCBI Taxonomy" id="80860"/>
    <lineage>
        <taxon>Bacteria</taxon>
        <taxon>Bacillati</taxon>
        <taxon>Actinomycetota</taxon>
        <taxon>Actinomycetes</taxon>
        <taxon>Kitasatosporales</taxon>
        <taxon>Streptomycetaceae</taxon>
        <taxon>Streptomyces</taxon>
    </lineage>
</organism>
<protein>
    <submittedName>
        <fullName evidence="1">Uncharacterized protein</fullName>
    </submittedName>
</protein>
<dbReference type="RefSeq" id="WP_208030055.1">
    <property type="nucleotide sequence ID" value="NZ_CP071839.1"/>
</dbReference>
<name>A0ABX7THR5_STRCY</name>
<accession>A0ABX7THR5</accession>
<sequence>MALTDSLDVALEAQKTDPSLTIVRTAPERALPRAEELTVALGSLAGRLPPGGGRVAVGAALDVELLLLDV</sequence>
<reference evidence="1 2" key="1">
    <citation type="submission" date="2021-03" db="EMBL/GenBank/DDBJ databases">
        <title>Complete genome sequence of Streptomyces cyanogenus S136, producer of anticancer angucycline landomycin A.</title>
        <authorList>
            <person name="Hrab P."/>
            <person name="Ruckert C."/>
            <person name="Busche T."/>
            <person name="Ostash I."/>
            <person name="Kalinowski J."/>
            <person name="Fedorenko V."/>
            <person name="Yushchuk O."/>
            <person name="Ostash B."/>
        </authorList>
    </citation>
    <scope>NUCLEOTIDE SEQUENCE [LARGE SCALE GENOMIC DNA]</scope>
    <source>
        <strain evidence="1 2">S136</strain>
    </source>
</reference>
<evidence type="ECO:0000313" key="2">
    <source>
        <dbReference type="Proteomes" id="UP000663908"/>
    </source>
</evidence>
<keyword evidence="2" id="KW-1185">Reference proteome</keyword>
<evidence type="ECO:0000313" key="1">
    <source>
        <dbReference type="EMBL" id="QTD96025.1"/>
    </source>
</evidence>